<dbReference type="PRINTS" id="PR00237">
    <property type="entry name" value="GPCRRHODOPSN"/>
</dbReference>
<dbReference type="InterPro" id="IPR000276">
    <property type="entry name" value="GPCR_Rhodpsn"/>
</dbReference>
<evidence type="ECO:0000256" key="8">
    <source>
        <dbReference type="ARBA" id="ARBA00023180"/>
    </source>
</evidence>
<feature type="transmembrane region" description="Helical" evidence="10">
    <location>
        <begin position="12"/>
        <end position="30"/>
    </location>
</feature>
<keyword evidence="6 10" id="KW-0472">Membrane</keyword>
<name>A0A0B2VB96_TOXCA</name>
<feature type="transmembrane region" description="Helical" evidence="10">
    <location>
        <begin position="42"/>
        <end position="62"/>
    </location>
</feature>
<keyword evidence="7" id="KW-0675">Receptor</keyword>
<evidence type="ECO:0000313" key="13">
    <source>
        <dbReference type="Proteomes" id="UP000031036"/>
    </source>
</evidence>
<dbReference type="Proteomes" id="UP000031036">
    <property type="component" value="Unassembled WGS sequence"/>
</dbReference>
<dbReference type="CDD" id="cd00637">
    <property type="entry name" value="7tm_classA_rhodopsin-like"/>
    <property type="match status" value="1"/>
</dbReference>
<evidence type="ECO:0000256" key="6">
    <source>
        <dbReference type="ARBA" id="ARBA00023136"/>
    </source>
</evidence>
<dbReference type="Pfam" id="PF10320">
    <property type="entry name" value="7TM_GPCR_Srsx"/>
    <property type="match status" value="1"/>
</dbReference>
<proteinExistence type="predicted"/>
<dbReference type="InterPro" id="IPR017452">
    <property type="entry name" value="GPCR_Rhodpsn_7TM"/>
</dbReference>
<dbReference type="GO" id="GO:0004930">
    <property type="term" value="F:G protein-coupled receptor activity"/>
    <property type="evidence" value="ECO:0007669"/>
    <property type="project" value="UniProtKB-KW"/>
</dbReference>
<dbReference type="Gene3D" id="1.20.1070.10">
    <property type="entry name" value="Rhodopsin 7-helix transmembrane proteins"/>
    <property type="match status" value="1"/>
</dbReference>
<keyword evidence="9" id="KW-0807">Transducer</keyword>
<keyword evidence="13" id="KW-1185">Reference proteome</keyword>
<gene>
    <name evidence="12" type="ORF">Tcan_09831</name>
</gene>
<evidence type="ECO:0000256" key="1">
    <source>
        <dbReference type="ARBA" id="ARBA00004651"/>
    </source>
</evidence>
<dbReference type="PANTHER" id="PTHR24246:SF27">
    <property type="entry name" value="ADENOSINE RECEPTOR, ISOFORM A"/>
    <property type="match status" value="1"/>
</dbReference>
<evidence type="ECO:0000256" key="10">
    <source>
        <dbReference type="SAM" id="Phobius"/>
    </source>
</evidence>
<feature type="transmembrane region" description="Helical" evidence="10">
    <location>
        <begin position="243"/>
        <end position="267"/>
    </location>
</feature>
<evidence type="ECO:0000256" key="2">
    <source>
        <dbReference type="ARBA" id="ARBA00022475"/>
    </source>
</evidence>
<dbReference type="EMBL" id="JPKZ01001678">
    <property type="protein sequence ID" value="KHN80791.1"/>
    <property type="molecule type" value="Genomic_DNA"/>
</dbReference>
<evidence type="ECO:0000256" key="9">
    <source>
        <dbReference type="ARBA" id="ARBA00023224"/>
    </source>
</evidence>
<evidence type="ECO:0000259" key="11">
    <source>
        <dbReference type="PROSITE" id="PS50262"/>
    </source>
</evidence>
<comment type="caution">
    <text evidence="12">The sequence shown here is derived from an EMBL/GenBank/DDBJ whole genome shotgun (WGS) entry which is preliminary data.</text>
</comment>
<keyword evidence="2" id="KW-1003">Cell membrane</keyword>
<accession>A0A0B2VB96</accession>
<dbReference type="InterPro" id="IPR019424">
    <property type="entry name" value="7TM_GPCR_Srsx"/>
</dbReference>
<dbReference type="GO" id="GO:0005886">
    <property type="term" value="C:plasma membrane"/>
    <property type="evidence" value="ECO:0007669"/>
    <property type="project" value="UniProtKB-SubCell"/>
</dbReference>
<feature type="transmembrane region" description="Helical" evidence="10">
    <location>
        <begin position="207"/>
        <end position="231"/>
    </location>
</feature>
<dbReference type="AlphaFoldDB" id="A0A0B2VB96"/>
<dbReference type="SMART" id="SM01381">
    <property type="entry name" value="7TM_GPCR_Srsx"/>
    <property type="match status" value="1"/>
</dbReference>
<keyword evidence="8" id="KW-0325">Glycoprotein</keyword>
<feature type="domain" description="G-protein coupled receptors family 1 profile" evidence="11">
    <location>
        <begin position="21"/>
        <end position="265"/>
    </location>
</feature>
<reference evidence="12 13" key="1">
    <citation type="submission" date="2014-11" db="EMBL/GenBank/DDBJ databases">
        <title>Genetic blueprint of the zoonotic pathogen Toxocara canis.</title>
        <authorList>
            <person name="Zhu X.-Q."/>
            <person name="Korhonen P.K."/>
            <person name="Cai H."/>
            <person name="Young N.D."/>
            <person name="Nejsum P."/>
            <person name="von Samson-Himmelstjerna G."/>
            <person name="Boag P.R."/>
            <person name="Tan P."/>
            <person name="Li Q."/>
            <person name="Min J."/>
            <person name="Yang Y."/>
            <person name="Wang X."/>
            <person name="Fang X."/>
            <person name="Hall R.S."/>
            <person name="Hofmann A."/>
            <person name="Sternberg P.W."/>
            <person name="Jex A.R."/>
            <person name="Gasser R.B."/>
        </authorList>
    </citation>
    <scope>NUCLEOTIDE SEQUENCE [LARGE SCALE GENOMIC DNA]</scope>
    <source>
        <strain evidence="12">PN_DK_2014</strain>
    </source>
</reference>
<evidence type="ECO:0000313" key="12">
    <source>
        <dbReference type="EMBL" id="KHN80791.1"/>
    </source>
</evidence>
<dbReference type="PROSITE" id="PS50262">
    <property type="entry name" value="G_PROTEIN_RECEP_F1_2"/>
    <property type="match status" value="1"/>
</dbReference>
<comment type="subcellular location">
    <subcellularLocation>
        <location evidence="1">Cell membrane</location>
        <topology evidence="1">Multi-pass membrane protein</topology>
    </subcellularLocation>
</comment>
<keyword evidence="3 10" id="KW-0812">Transmembrane</keyword>
<feature type="transmembrane region" description="Helical" evidence="10">
    <location>
        <begin position="82"/>
        <end position="104"/>
    </location>
</feature>
<organism evidence="12 13">
    <name type="scientific">Toxocara canis</name>
    <name type="common">Canine roundworm</name>
    <dbReference type="NCBI Taxonomy" id="6265"/>
    <lineage>
        <taxon>Eukaryota</taxon>
        <taxon>Metazoa</taxon>
        <taxon>Ecdysozoa</taxon>
        <taxon>Nematoda</taxon>
        <taxon>Chromadorea</taxon>
        <taxon>Rhabditida</taxon>
        <taxon>Spirurina</taxon>
        <taxon>Ascaridomorpha</taxon>
        <taxon>Ascaridoidea</taxon>
        <taxon>Toxocaridae</taxon>
        <taxon>Toxocara</taxon>
    </lineage>
</organism>
<evidence type="ECO:0000256" key="7">
    <source>
        <dbReference type="ARBA" id="ARBA00023170"/>
    </source>
</evidence>
<dbReference type="OrthoDB" id="5865532at2759"/>
<dbReference type="OMA" id="WHRMAHE"/>
<feature type="transmembrane region" description="Helical" evidence="10">
    <location>
        <begin position="169"/>
        <end position="195"/>
    </location>
</feature>
<evidence type="ECO:0000256" key="3">
    <source>
        <dbReference type="ARBA" id="ARBA00022692"/>
    </source>
</evidence>
<evidence type="ECO:0000256" key="4">
    <source>
        <dbReference type="ARBA" id="ARBA00022989"/>
    </source>
</evidence>
<keyword evidence="4 10" id="KW-1133">Transmembrane helix</keyword>
<evidence type="ECO:0000256" key="5">
    <source>
        <dbReference type="ARBA" id="ARBA00023040"/>
    </source>
</evidence>
<protein>
    <recommendedName>
        <fullName evidence="11">G-protein coupled receptors family 1 profile domain-containing protein</fullName>
    </recommendedName>
</protein>
<dbReference type="PANTHER" id="PTHR24246">
    <property type="entry name" value="OLFACTORY RECEPTOR AND ADENOSINE RECEPTOR"/>
    <property type="match status" value="1"/>
</dbReference>
<keyword evidence="5" id="KW-0297">G-protein coupled receptor</keyword>
<dbReference type="STRING" id="6265.A0A0B2VB96"/>
<dbReference type="SUPFAM" id="SSF81321">
    <property type="entry name" value="Family A G protein-coupled receptor-like"/>
    <property type="match status" value="1"/>
</dbReference>
<sequence length="305" mass="34766">MESVNVIRFARMPLSLLSTIGNLIVLIIVLRYPILRRNSSNMLIAQLCLADFAYSVGLLIRITNTEINFANNNTVFRRADCLFVGICAVLGIHLIQTTIPMVAIDRLSCLLFPVGYRRLNNRVEYSILRFVPSAVYTLISTSAEFIGFPPHGTTTVCSSGSSWNKHYRFYFAIFSTSSASLTCAVFLATLFVYWHRMAHEKKRVTDSVILTTTAILTAYVIFWCTPTLIYLYCYIFDVRVQNLGPLVFVVSLGNSVFTLLNPVLFLWKHSEFRTYFFRFFGCTKFAQRNQIVARTKQILPMNSSL</sequence>